<proteinExistence type="predicted"/>
<organism evidence="2 3">
    <name type="scientific">Plesiocystis pacifica SIR-1</name>
    <dbReference type="NCBI Taxonomy" id="391625"/>
    <lineage>
        <taxon>Bacteria</taxon>
        <taxon>Pseudomonadati</taxon>
        <taxon>Myxococcota</taxon>
        <taxon>Polyangia</taxon>
        <taxon>Nannocystales</taxon>
        <taxon>Nannocystaceae</taxon>
        <taxon>Plesiocystis</taxon>
    </lineage>
</organism>
<dbReference type="OrthoDB" id="5525958at2"/>
<accession>A6GDJ6</accession>
<dbReference type="EMBL" id="ABCS01000074">
    <property type="protein sequence ID" value="EDM76039.1"/>
    <property type="molecule type" value="Genomic_DNA"/>
</dbReference>
<dbReference type="Proteomes" id="UP000005801">
    <property type="component" value="Unassembled WGS sequence"/>
</dbReference>
<comment type="caution">
    <text evidence="2">The sequence shown here is derived from an EMBL/GenBank/DDBJ whole genome shotgun (WGS) entry which is preliminary data.</text>
</comment>
<sequence length="190" mass="21241">MDARDEDSGFDERSATRTRLERAAVELAARRELARGLSTQSISLAERVEALGFGVETAQVFDLLPVIHVAWADGEVQRQEREAIMRVLEARDVQQGSPAYVLVDSLLEQRPAKEYFDETLAVLRDIVADNNRRAEALVDLCFVIAEAHGAGFLNLRDPIDAREKQALYEVAEALGERAHTWVKAKFGEFS</sequence>
<dbReference type="STRING" id="391625.PPSIR1_06713"/>
<dbReference type="RefSeq" id="WP_006974786.1">
    <property type="nucleotide sequence ID" value="NZ_ABCS01000074.1"/>
</dbReference>
<evidence type="ECO:0000313" key="3">
    <source>
        <dbReference type="Proteomes" id="UP000005801"/>
    </source>
</evidence>
<keyword evidence="3" id="KW-1185">Reference proteome</keyword>
<feature type="domain" description="Co-chaperone DjlA N-terminal" evidence="1">
    <location>
        <begin position="67"/>
        <end position="184"/>
    </location>
</feature>
<evidence type="ECO:0000313" key="2">
    <source>
        <dbReference type="EMBL" id="EDM76039.1"/>
    </source>
</evidence>
<name>A6GDJ6_9BACT</name>
<dbReference type="Pfam" id="PF05099">
    <property type="entry name" value="TerB"/>
    <property type="match status" value="1"/>
</dbReference>
<reference evidence="2 3" key="1">
    <citation type="submission" date="2007-06" db="EMBL/GenBank/DDBJ databases">
        <authorList>
            <person name="Shimkets L."/>
            <person name="Ferriera S."/>
            <person name="Johnson J."/>
            <person name="Kravitz S."/>
            <person name="Beeson K."/>
            <person name="Sutton G."/>
            <person name="Rogers Y.-H."/>
            <person name="Friedman R."/>
            <person name="Frazier M."/>
            <person name="Venter J.C."/>
        </authorList>
    </citation>
    <scope>NUCLEOTIDE SEQUENCE [LARGE SCALE GENOMIC DNA]</scope>
    <source>
        <strain evidence="2 3">SIR-1</strain>
    </source>
</reference>
<dbReference type="Gene3D" id="1.10.3680.10">
    <property type="entry name" value="TerB-like"/>
    <property type="match status" value="1"/>
</dbReference>
<gene>
    <name evidence="2" type="ORF">PPSIR1_06713</name>
</gene>
<dbReference type="AlphaFoldDB" id="A6GDJ6"/>
<dbReference type="InterPro" id="IPR007791">
    <property type="entry name" value="DjlA_N"/>
</dbReference>
<protein>
    <recommendedName>
        <fullName evidence="1">Co-chaperone DjlA N-terminal domain-containing protein</fullName>
    </recommendedName>
</protein>
<dbReference type="SUPFAM" id="SSF158682">
    <property type="entry name" value="TerB-like"/>
    <property type="match status" value="1"/>
</dbReference>
<evidence type="ECO:0000259" key="1">
    <source>
        <dbReference type="Pfam" id="PF05099"/>
    </source>
</evidence>
<dbReference type="InterPro" id="IPR029024">
    <property type="entry name" value="TerB-like"/>
</dbReference>